<proteinExistence type="predicted"/>
<dbReference type="EMBL" id="CP051775">
    <property type="protein sequence ID" value="QJE73098.1"/>
    <property type="molecule type" value="Genomic_DNA"/>
</dbReference>
<dbReference type="Proteomes" id="UP000501891">
    <property type="component" value="Chromosome"/>
</dbReference>
<keyword evidence="3" id="KW-1185">Reference proteome</keyword>
<protein>
    <recommendedName>
        <fullName evidence="4">PepSY domain-containing protein</fullName>
    </recommendedName>
</protein>
<evidence type="ECO:0000313" key="2">
    <source>
        <dbReference type="EMBL" id="QJE73098.1"/>
    </source>
</evidence>
<evidence type="ECO:0008006" key="4">
    <source>
        <dbReference type="Google" id="ProtNLM"/>
    </source>
</evidence>
<accession>A0A858R6T0</accession>
<gene>
    <name evidence="2" type="ORF">HHL28_08405</name>
</gene>
<feature type="chain" id="PRO_5033018091" description="PepSY domain-containing protein" evidence="1">
    <location>
        <begin position="21"/>
        <end position="96"/>
    </location>
</feature>
<organism evidence="2 3">
    <name type="scientific">Aerophototrophica crusticola</name>
    <dbReference type="NCBI Taxonomy" id="1709002"/>
    <lineage>
        <taxon>Bacteria</taxon>
        <taxon>Pseudomonadati</taxon>
        <taxon>Pseudomonadota</taxon>
        <taxon>Alphaproteobacteria</taxon>
        <taxon>Rhodospirillales</taxon>
        <taxon>Rhodospirillaceae</taxon>
        <taxon>Aerophototrophica</taxon>
    </lineage>
</organism>
<feature type="signal peptide" evidence="1">
    <location>
        <begin position="1"/>
        <end position="20"/>
    </location>
</feature>
<sequence length="96" mass="9983">MRILTAAALATLLLAAPALAATETPGRGEATAATAQPMTMSEAKQVARAHLKETKNKGWLGTGRQVDGKYHFKVESREGVPLGTIVVDPATGKVEG</sequence>
<name>A0A858R6T0_9PROT</name>
<evidence type="ECO:0000313" key="3">
    <source>
        <dbReference type="Proteomes" id="UP000501891"/>
    </source>
</evidence>
<dbReference type="AlphaFoldDB" id="A0A858R6T0"/>
<keyword evidence="1" id="KW-0732">Signal</keyword>
<reference evidence="2" key="1">
    <citation type="submission" date="2020-04" db="EMBL/GenBank/DDBJ databases">
        <title>A desert anoxygenic phototrophic bacterium fixes CO2 using RubisCO under aerobic conditions.</title>
        <authorList>
            <person name="Tang K."/>
        </authorList>
    </citation>
    <scope>NUCLEOTIDE SEQUENCE [LARGE SCALE GENOMIC DNA]</scope>
    <source>
        <strain evidence="2">MIMtkB3</strain>
    </source>
</reference>
<evidence type="ECO:0000256" key="1">
    <source>
        <dbReference type="SAM" id="SignalP"/>
    </source>
</evidence>
<dbReference type="KEGG" id="acru:HHL28_08405"/>